<feature type="compositionally biased region" description="Low complexity" evidence="1">
    <location>
        <begin position="649"/>
        <end position="660"/>
    </location>
</feature>
<feature type="transmembrane region" description="Helical" evidence="2">
    <location>
        <begin position="537"/>
        <end position="559"/>
    </location>
</feature>
<keyword evidence="2" id="KW-0812">Transmembrane</keyword>
<feature type="transmembrane region" description="Helical" evidence="2">
    <location>
        <begin position="336"/>
        <end position="355"/>
    </location>
</feature>
<dbReference type="EMBL" id="KV429032">
    <property type="protein sequence ID" value="KZT74909.1"/>
    <property type="molecule type" value="Genomic_DNA"/>
</dbReference>
<keyword evidence="2" id="KW-1133">Transmembrane helix</keyword>
<keyword evidence="2" id="KW-0472">Membrane</keyword>
<evidence type="ECO:0000256" key="1">
    <source>
        <dbReference type="SAM" id="MobiDB-lite"/>
    </source>
</evidence>
<dbReference type="Proteomes" id="UP000076727">
    <property type="component" value="Unassembled WGS sequence"/>
</dbReference>
<dbReference type="PANTHER" id="PTHR34391:SF2">
    <property type="entry name" value="TRP C-TERMINAL DOMAIN-CONTAINING PROTEIN"/>
    <property type="match status" value="1"/>
</dbReference>
<name>A0A165UHG8_9APHY</name>
<reference evidence="3 4" key="1">
    <citation type="journal article" date="2016" name="Mol. Biol. Evol.">
        <title>Comparative Genomics of Early-Diverging Mushroom-Forming Fungi Provides Insights into the Origins of Lignocellulose Decay Capabilities.</title>
        <authorList>
            <person name="Nagy L.G."/>
            <person name="Riley R."/>
            <person name="Tritt A."/>
            <person name="Adam C."/>
            <person name="Daum C."/>
            <person name="Floudas D."/>
            <person name="Sun H."/>
            <person name="Yadav J.S."/>
            <person name="Pangilinan J."/>
            <person name="Larsson K.H."/>
            <person name="Matsuura K."/>
            <person name="Barry K."/>
            <person name="Labutti K."/>
            <person name="Kuo R."/>
            <person name="Ohm R.A."/>
            <person name="Bhattacharya S.S."/>
            <person name="Shirouzu T."/>
            <person name="Yoshinaga Y."/>
            <person name="Martin F.M."/>
            <person name="Grigoriev I.V."/>
            <person name="Hibbett D.S."/>
        </authorList>
    </citation>
    <scope>NUCLEOTIDE SEQUENCE [LARGE SCALE GENOMIC DNA]</scope>
    <source>
        <strain evidence="3 4">L-15889</strain>
    </source>
</reference>
<feature type="region of interest" description="Disordered" evidence="1">
    <location>
        <begin position="630"/>
        <end position="696"/>
    </location>
</feature>
<gene>
    <name evidence="3" type="ORF">DAEQUDRAFT_720098</name>
</gene>
<feature type="transmembrane region" description="Helical" evidence="2">
    <location>
        <begin position="311"/>
        <end position="329"/>
    </location>
</feature>
<feature type="transmembrane region" description="Helical" evidence="2">
    <location>
        <begin position="390"/>
        <end position="411"/>
    </location>
</feature>
<dbReference type="InterPro" id="IPR040410">
    <property type="entry name" value="UPF0658_Golgi"/>
</dbReference>
<proteinExistence type="predicted"/>
<accession>A0A165UHG8</accession>
<keyword evidence="4" id="KW-1185">Reference proteome</keyword>
<dbReference type="OrthoDB" id="2448307at2759"/>
<evidence type="ECO:0000313" key="4">
    <source>
        <dbReference type="Proteomes" id="UP000076727"/>
    </source>
</evidence>
<sequence length="696" mass="75757">MRMNIQRVWARVPLSAQLILLWERITLSKLTTFYFIFSLLHFAVQFGLQIEAFVINAHAASFLGSLVSRGDATQKGFTVWDGALRMCTTAPASMSADACEILWQPTSSTGNGSVDLMNTNVTSVISSSMVSAVSSTSIPSSTASLAVSSASTSSVVPPSGLSSNVSLSSSVALSRFSTTSAFATSTPLKRASSTVVRASTSIPPASSEVDVPESTSFATRTLTAAHAATPSVSTTSTIIEGEHTDSDNEEEGEEEHFHHRRSISTQIITLNGQRELRFSGDGFSNVTLSYTCLTVLNWPVSQLENTKREDITFIMFQFWLLAMSLVALLNESIPHIIATLLMHVAITAWGGFQIFDTAQFHSDFSQLTTNGACRMNLLPTYWNQRSDVEIPSLVLNGVALIVSAVLSWRLIKSFGWQTFKRVGASRAINRIYNCVLLLSILIQVSLFFIAVTGGLWIDQIINGYIGCLTEHATAFKVIDIVVLAVLVPWLTTGWIAARREKRLAMLVFLFLAVVYLAGWGSMFVAATFRWTFVQWRFFSIMASASVLLTALTLALGIVCRINFGKGLPRYLSAEEPLSDGDDFLATTVESKGGKDVEKVAFPSTNTLVPTYMGPNFEHIEPAPRAMGPRFFNSSLQPFEPQSDAPPAYGMPYGSGSPMSSRTVVGEGNSLKRTPTNSSRVSSGSNDSTRSKRWVIE</sequence>
<evidence type="ECO:0000313" key="3">
    <source>
        <dbReference type="EMBL" id="KZT74909.1"/>
    </source>
</evidence>
<organism evidence="3 4">
    <name type="scientific">Daedalea quercina L-15889</name>
    <dbReference type="NCBI Taxonomy" id="1314783"/>
    <lineage>
        <taxon>Eukaryota</taxon>
        <taxon>Fungi</taxon>
        <taxon>Dikarya</taxon>
        <taxon>Basidiomycota</taxon>
        <taxon>Agaricomycotina</taxon>
        <taxon>Agaricomycetes</taxon>
        <taxon>Polyporales</taxon>
        <taxon>Fomitopsis</taxon>
    </lineage>
</organism>
<dbReference type="AlphaFoldDB" id="A0A165UHG8"/>
<evidence type="ECO:0000256" key="2">
    <source>
        <dbReference type="SAM" id="Phobius"/>
    </source>
</evidence>
<feature type="transmembrane region" description="Helical" evidence="2">
    <location>
        <begin position="503"/>
        <end position="525"/>
    </location>
</feature>
<feature type="compositionally biased region" description="Low complexity" evidence="1">
    <location>
        <begin position="675"/>
        <end position="687"/>
    </location>
</feature>
<dbReference type="PANTHER" id="PTHR34391">
    <property type="entry name" value="UPF0658 GOLGI APPARATUS MEMBRANE PROTEIN C1952.10C-RELATED"/>
    <property type="match status" value="1"/>
</dbReference>
<dbReference type="STRING" id="1314783.A0A165UHG8"/>
<protein>
    <submittedName>
        <fullName evidence="3">Uncharacterized protein</fullName>
    </submittedName>
</protein>
<feature type="transmembrane region" description="Helical" evidence="2">
    <location>
        <begin position="477"/>
        <end position="496"/>
    </location>
</feature>
<feature type="transmembrane region" description="Helical" evidence="2">
    <location>
        <begin position="431"/>
        <end position="457"/>
    </location>
</feature>
<dbReference type="GO" id="GO:0005794">
    <property type="term" value="C:Golgi apparatus"/>
    <property type="evidence" value="ECO:0007669"/>
    <property type="project" value="TreeGrafter"/>
</dbReference>